<dbReference type="KEGG" id="tva:5464446"/>
<dbReference type="AlphaFoldDB" id="A2DKX6"/>
<protein>
    <submittedName>
        <fullName evidence="1">Immuno-dominant variable surface antigen-like</fullName>
    </submittedName>
</protein>
<evidence type="ECO:0000313" key="1">
    <source>
        <dbReference type="EMBL" id="EAY18929.1"/>
    </source>
</evidence>
<organism evidence="1 2">
    <name type="scientific">Trichomonas vaginalis (strain ATCC PRA-98 / G3)</name>
    <dbReference type="NCBI Taxonomy" id="412133"/>
    <lineage>
        <taxon>Eukaryota</taxon>
        <taxon>Metamonada</taxon>
        <taxon>Parabasalia</taxon>
        <taxon>Trichomonadida</taxon>
        <taxon>Trichomonadidae</taxon>
        <taxon>Trichomonas</taxon>
    </lineage>
</organism>
<reference evidence="1" key="2">
    <citation type="journal article" date="2007" name="Science">
        <title>Draft genome sequence of the sexually transmitted pathogen Trichomonas vaginalis.</title>
        <authorList>
            <person name="Carlton J.M."/>
            <person name="Hirt R.P."/>
            <person name="Silva J.C."/>
            <person name="Delcher A.L."/>
            <person name="Schatz M."/>
            <person name="Zhao Q."/>
            <person name="Wortman J.R."/>
            <person name="Bidwell S.L."/>
            <person name="Alsmark U.C.M."/>
            <person name="Besteiro S."/>
            <person name="Sicheritz-Ponten T."/>
            <person name="Noel C.J."/>
            <person name="Dacks J.B."/>
            <person name="Foster P.G."/>
            <person name="Simillion C."/>
            <person name="Van de Peer Y."/>
            <person name="Miranda-Saavedra D."/>
            <person name="Barton G.J."/>
            <person name="Westrop G.D."/>
            <person name="Mueller S."/>
            <person name="Dessi D."/>
            <person name="Fiori P.L."/>
            <person name="Ren Q."/>
            <person name="Paulsen I."/>
            <person name="Zhang H."/>
            <person name="Bastida-Corcuera F.D."/>
            <person name="Simoes-Barbosa A."/>
            <person name="Brown M.T."/>
            <person name="Hayes R.D."/>
            <person name="Mukherjee M."/>
            <person name="Okumura C.Y."/>
            <person name="Schneider R."/>
            <person name="Smith A.J."/>
            <person name="Vanacova S."/>
            <person name="Villalvazo M."/>
            <person name="Haas B.J."/>
            <person name="Pertea M."/>
            <person name="Feldblyum T.V."/>
            <person name="Utterback T.R."/>
            <person name="Shu C.L."/>
            <person name="Osoegawa K."/>
            <person name="de Jong P.J."/>
            <person name="Hrdy I."/>
            <person name="Horvathova L."/>
            <person name="Zubacova Z."/>
            <person name="Dolezal P."/>
            <person name="Malik S.B."/>
            <person name="Logsdon J.M. Jr."/>
            <person name="Henze K."/>
            <person name="Gupta A."/>
            <person name="Wang C.C."/>
            <person name="Dunne R.L."/>
            <person name="Upcroft J.A."/>
            <person name="Upcroft P."/>
            <person name="White O."/>
            <person name="Salzberg S.L."/>
            <person name="Tang P."/>
            <person name="Chiu C.-H."/>
            <person name="Lee Y.-S."/>
            <person name="Embley T.M."/>
            <person name="Coombs G.H."/>
            <person name="Mottram J.C."/>
            <person name="Tachezy J."/>
            <person name="Fraser-Liggett C.M."/>
            <person name="Johnson P.J."/>
        </authorList>
    </citation>
    <scope>NUCLEOTIDE SEQUENCE [LARGE SCALE GENOMIC DNA]</scope>
    <source>
        <strain evidence="1">G3</strain>
    </source>
</reference>
<dbReference type="RefSeq" id="XP_001579915.1">
    <property type="nucleotide sequence ID" value="XM_001579865.1"/>
</dbReference>
<evidence type="ECO:0000313" key="2">
    <source>
        <dbReference type="Proteomes" id="UP000001542"/>
    </source>
</evidence>
<dbReference type="OrthoDB" id="10655709at2759"/>
<sequence length="567" mass="66120">MILTFSKVCKFNILPFAKSYSFFDWTLAKGRYEEELQRLGLPEFHPVCNIYQTGYVHDNKEVETSRPYQIIAKEKYVFDFKKFMRTKSGMHDFEFDSVEEKELQGTLTSLGDEKYEYNPPDHDAVEKIYAVYKDKTTQSKTKTIVRFRQIYNGTKLYFKVPSDDFLSIQNYYQEFVPFEEDKYHVMFSNDAMSIPEFDEQKNSSRTLICLAEGAYFAPKTAKYKFFFSTNRRFLFYMSQNPFRNTIEEETDTRKWIGSAQYQGFNTRNGFNIYLEEGKKYYYRIVIMDGSGAPTISTKYYLNDDSSKWYDVEGEFSRFSHLDLEDRSSYVFTPEIENIPTLGIYWDERNIRYTSKIYNLTSKPNLDNNQDLSQTIFEVNNEENDCKSSSSFPISYKFTSFTKIRVDKMMIKSSSEMDSDIEIICGKEICYDGKYNSEEPNITLIKTYDVKEFEIKVKSNSKGSYSSICTIVPLFLISDSRNIIPSTHTKFVKEGEAELTKHGLYYNGKGFHMKEGSSIKFTVSFNETGNSVGFVGDKSVNGGTFDVFVDGKFNCRINTSVFLSNELR</sequence>
<accession>A2DKX6</accession>
<proteinExistence type="predicted"/>
<keyword evidence="2" id="KW-1185">Reference proteome</keyword>
<dbReference type="VEuPathDB" id="TrichDB:TVAG_146720"/>
<name>A2DKX6_TRIV3</name>
<gene>
    <name evidence="1" type="ORF">TVAG_146720</name>
</gene>
<dbReference type="Proteomes" id="UP000001542">
    <property type="component" value="Unassembled WGS sequence"/>
</dbReference>
<dbReference type="EMBL" id="DS113213">
    <property type="protein sequence ID" value="EAY18929.1"/>
    <property type="molecule type" value="Genomic_DNA"/>
</dbReference>
<dbReference type="VEuPathDB" id="TrichDB:TVAGG3_0361780"/>
<dbReference type="InParanoid" id="A2DKX6"/>
<reference evidence="1" key="1">
    <citation type="submission" date="2006-10" db="EMBL/GenBank/DDBJ databases">
        <authorList>
            <person name="Amadeo P."/>
            <person name="Zhao Q."/>
            <person name="Wortman J."/>
            <person name="Fraser-Liggett C."/>
            <person name="Carlton J."/>
        </authorList>
    </citation>
    <scope>NUCLEOTIDE SEQUENCE</scope>
    <source>
        <strain evidence="1">G3</strain>
    </source>
</reference>